<gene>
    <name evidence="2" type="ORF">B0J11DRAFT_503643</name>
</gene>
<protein>
    <submittedName>
        <fullName evidence="2">Uncharacterized protein</fullName>
    </submittedName>
</protein>
<accession>A0A9P9E4W5</accession>
<reference evidence="2" key="1">
    <citation type="journal article" date="2021" name="Nat. Commun.">
        <title>Genetic determinants of endophytism in the Arabidopsis root mycobiome.</title>
        <authorList>
            <person name="Mesny F."/>
            <person name="Miyauchi S."/>
            <person name="Thiergart T."/>
            <person name="Pickel B."/>
            <person name="Atanasova L."/>
            <person name="Karlsson M."/>
            <person name="Huettel B."/>
            <person name="Barry K.W."/>
            <person name="Haridas S."/>
            <person name="Chen C."/>
            <person name="Bauer D."/>
            <person name="Andreopoulos W."/>
            <person name="Pangilinan J."/>
            <person name="LaButti K."/>
            <person name="Riley R."/>
            <person name="Lipzen A."/>
            <person name="Clum A."/>
            <person name="Drula E."/>
            <person name="Henrissat B."/>
            <person name="Kohler A."/>
            <person name="Grigoriev I.V."/>
            <person name="Martin F.M."/>
            <person name="Hacquard S."/>
        </authorList>
    </citation>
    <scope>NUCLEOTIDE SEQUENCE</scope>
    <source>
        <strain evidence="2">MPI-CAGE-CH-0243</strain>
    </source>
</reference>
<proteinExistence type="predicted"/>
<name>A0A9P9E4W5_9PLEO</name>
<sequence length="412" mass="48546">MTDDGNVKRSTHSNMKKWLQDIPEDMDAPTEWQRPLTPTPIKEDSKHTSSSERDDGLEKLLKFLSSLQKTPTDPWRTPFRPLRLPKRPMVKIFMEVFGLNSKFTEVQFESMENVSSMFQICWSLTRIMQTMYEKMPVHINTPFPPHITRQNIRRLSGLRYIYERIIPELIVTARVVQLIPYARREDIEKKILSLPGIHHGSQLIVPDLHLNTIQSFSVVTPKDLARLLCKSPHSEVNRYIGQFVPENHLNLFGWTEYAGLTVRNLTVKILGADLWNRHSFTRQLYQYRALHLISLMASIIANWRRYGGLQNINITGMGEFGSEFEEMWDNIPFRTPILGSCTLLDQLCYYPFVERLPTMYDLRYDGWDGTLRFRKREGNLFGMRNMMEWQLQIMEARYGKRAPTWEFEEDTY</sequence>
<keyword evidence="3" id="KW-1185">Reference proteome</keyword>
<feature type="compositionally biased region" description="Basic and acidic residues" evidence="1">
    <location>
        <begin position="41"/>
        <end position="54"/>
    </location>
</feature>
<organism evidence="2 3">
    <name type="scientific">Dendryphion nanum</name>
    <dbReference type="NCBI Taxonomy" id="256645"/>
    <lineage>
        <taxon>Eukaryota</taxon>
        <taxon>Fungi</taxon>
        <taxon>Dikarya</taxon>
        <taxon>Ascomycota</taxon>
        <taxon>Pezizomycotina</taxon>
        <taxon>Dothideomycetes</taxon>
        <taxon>Pleosporomycetidae</taxon>
        <taxon>Pleosporales</taxon>
        <taxon>Torulaceae</taxon>
        <taxon>Dendryphion</taxon>
    </lineage>
</organism>
<feature type="region of interest" description="Disordered" evidence="1">
    <location>
        <begin position="1"/>
        <end position="54"/>
    </location>
</feature>
<evidence type="ECO:0000313" key="3">
    <source>
        <dbReference type="Proteomes" id="UP000700596"/>
    </source>
</evidence>
<comment type="caution">
    <text evidence="2">The sequence shown here is derived from an EMBL/GenBank/DDBJ whole genome shotgun (WGS) entry which is preliminary data.</text>
</comment>
<evidence type="ECO:0000313" key="2">
    <source>
        <dbReference type="EMBL" id="KAH7132474.1"/>
    </source>
</evidence>
<dbReference type="Proteomes" id="UP000700596">
    <property type="component" value="Unassembled WGS sequence"/>
</dbReference>
<dbReference type="EMBL" id="JAGMWT010000003">
    <property type="protein sequence ID" value="KAH7132474.1"/>
    <property type="molecule type" value="Genomic_DNA"/>
</dbReference>
<evidence type="ECO:0000256" key="1">
    <source>
        <dbReference type="SAM" id="MobiDB-lite"/>
    </source>
</evidence>
<dbReference type="AlphaFoldDB" id="A0A9P9E4W5"/>
<dbReference type="OrthoDB" id="3794218at2759"/>